<gene>
    <name evidence="3" type="ORF">SV7mr_25620</name>
</gene>
<feature type="chain" id="PRO_5022123386" evidence="1">
    <location>
        <begin position="25"/>
        <end position="153"/>
    </location>
</feature>
<protein>
    <submittedName>
        <fullName evidence="3">META domain protein</fullName>
    </submittedName>
</protein>
<evidence type="ECO:0000313" key="4">
    <source>
        <dbReference type="Proteomes" id="UP000315003"/>
    </source>
</evidence>
<dbReference type="InterPro" id="IPR005184">
    <property type="entry name" value="DUF306_Meta_HslJ"/>
</dbReference>
<dbReference type="PANTHER" id="PTHR35535">
    <property type="entry name" value="HEAT SHOCK PROTEIN HSLJ"/>
    <property type="match status" value="1"/>
</dbReference>
<dbReference type="PANTHER" id="PTHR35535:SF1">
    <property type="entry name" value="HEAT SHOCK PROTEIN HSLJ"/>
    <property type="match status" value="1"/>
</dbReference>
<evidence type="ECO:0000259" key="2">
    <source>
        <dbReference type="Pfam" id="PF03724"/>
    </source>
</evidence>
<dbReference type="Proteomes" id="UP000315003">
    <property type="component" value="Chromosome"/>
</dbReference>
<keyword evidence="1" id="KW-0732">Signal</keyword>
<dbReference type="Pfam" id="PF03724">
    <property type="entry name" value="META"/>
    <property type="match status" value="1"/>
</dbReference>
<dbReference type="RefSeq" id="WP_145272292.1">
    <property type="nucleotide sequence ID" value="NZ_CP036272.1"/>
</dbReference>
<evidence type="ECO:0000313" key="3">
    <source>
        <dbReference type="EMBL" id="QDT60045.1"/>
    </source>
</evidence>
<feature type="signal peptide" evidence="1">
    <location>
        <begin position="1"/>
        <end position="24"/>
    </location>
</feature>
<accession>A0A517SV90</accession>
<dbReference type="OrthoDB" id="9778896at2"/>
<dbReference type="Gene3D" id="2.40.128.270">
    <property type="match status" value="1"/>
</dbReference>
<organism evidence="3 4">
    <name type="scientific">Stieleria bergensis</name>
    <dbReference type="NCBI Taxonomy" id="2528025"/>
    <lineage>
        <taxon>Bacteria</taxon>
        <taxon>Pseudomonadati</taxon>
        <taxon>Planctomycetota</taxon>
        <taxon>Planctomycetia</taxon>
        <taxon>Pirellulales</taxon>
        <taxon>Pirellulaceae</taxon>
        <taxon>Stieleria</taxon>
    </lineage>
</organism>
<sequence precursor="true">MVNRALVGLVCVCVSMVGSSTVQATEAAVVISAEKEKPPALIGPEWLVEDINGQGVIDGSRATVQISDESRVSGSATVNRYFGKATVKDDSVTFGMLATTRKMGPPAQMKQESKFLKAMAEVRSYEVKDQVILHLLNEKAETVLKCSVVAKKK</sequence>
<name>A0A517SV90_9BACT</name>
<keyword evidence="4" id="KW-1185">Reference proteome</keyword>
<proteinExistence type="predicted"/>
<dbReference type="InterPro" id="IPR053147">
    <property type="entry name" value="Hsp_HslJ-like"/>
</dbReference>
<dbReference type="AlphaFoldDB" id="A0A517SV90"/>
<reference evidence="3 4" key="1">
    <citation type="submission" date="2019-02" db="EMBL/GenBank/DDBJ databases">
        <title>Deep-cultivation of Planctomycetes and their phenomic and genomic characterization uncovers novel biology.</title>
        <authorList>
            <person name="Wiegand S."/>
            <person name="Jogler M."/>
            <person name="Boedeker C."/>
            <person name="Pinto D."/>
            <person name="Vollmers J."/>
            <person name="Rivas-Marin E."/>
            <person name="Kohn T."/>
            <person name="Peeters S.H."/>
            <person name="Heuer A."/>
            <person name="Rast P."/>
            <person name="Oberbeckmann S."/>
            <person name="Bunk B."/>
            <person name="Jeske O."/>
            <person name="Meyerdierks A."/>
            <person name="Storesund J.E."/>
            <person name="Kallscheuer N."/>
            <person name="Luecker S."/>
            <person name="Lage O.M."/>
            <person name="Pohl T."/>
            <person name="Merkel B.J."/>
            <person name="Hornburger P."/>
            <person name="Mueller R.-W."/>
            <person name="Bruemmer F."/>
            <person name="Labrenz M."/>
            <person name="Spormann A.M."/>
            <person name="Op den Camp H."/>
            <person name="Overmann J."/>
            <person name="Amann R."/>
            <person name="Jetten M.S.M."/>
            <person name="Mascher T."/>
            <person name="Medema M.H."/>
            <person name="Devos D.P."/>
            <person name="Kaster A.-K."/>
            <person name="Ovreas L."/>
            <person name="Rohde M."/>
            <person name="Galperin M.Y."/>
            <person name="Jogler C."/>
        </authorList>
    </citation>
    <scope>NUCLEOTIDE SEQUENCE [LARGE SCALE GENOMIC DNA]</scope>
    <source>
        <strain evidence="3 4">SV_7m_r</strain>
    </source>
</reference>
<feature type="domain" description="DUF306" evidence="2">
    <location>
        <begin position="40"/>
        <end position="145"/>
    </location>
</feature>
<dbReference type="InterPro" id="IPR038670">
    <property type="entry name" value="HslJ-like_sf"/>
</dbReference>
<dbReference type="EMBL" id="CP036272">
    <property type="protein sequence ID" value="QDT60045.1"/>
    <property type="molecule type" value="Genomic_DNA"/>
</dbReference>
<evidence type="ECO:0000256" key="1">
    <source>
        <dbReference type="SAM" id="SignalP"/>
    </source>
</evidence>